<keyword evidence="2" id="KW-1185">Reference proteome</keyword>
<gene>
    <name evidence="1" type="ORF">AYI69_g3663</name>
</gene>
<dbReference type="Proteomes" id="UP000187429">
    <property type="component" value="Unassembled WGS sequence"/>
</dbReference>
<reference evidence="2" key="1">
    <citation type="submission" date="2017-01" db="EMBL/GenBank/DDBJ databases">
        <authorList>
            <person name="Wang Y."/>
            <person name="White M."/>
            <person name="Kvist S."/>
            <person name="Moncalvo J.-M."/>
        </authorList>
    </citation>
    <scope>NUCLEOTIDE SEQUENCE [LARGE SCALE GENOMIC DNA]</scope>
    <source>
        <strain evidence="2">ID-206-W2</strain>
    </source>
</reference>
<dbReference type="EMBL" id="LSSM01001282">
    <property type="protein sequence ID" value="OMJ26916.1"/>
    <property type="molecule type" value="Genomic_DNA"/>
</dbReference>
<dbReference type="OrthoDB" id="5545891at2759"/>
<proteinExistence type="predicted"/>
<comment type="caution">
    <text evidence="1">The sequence shown here is derived from an EMBL/GenBank/DDBJ whole genome shotgun (WGS) entry which is preliminary data.</text>
</comment>
<evidence type="ECO:0000313" key="2">
    <source>
        <dbReference type="Proteomes" id="UP000187429"/>
    </source>
</evidence>
<accession>A0A1R1YJK9</accession>
<sequence>MEQQYMQIIQDLSEKVNALMAQREHQSTHQEQLMDVQALECDDPHIKTKEPMVELESYPALIEAIPSMEEDFFRSPLEDEVRKDIIYGCPKFIPMNYQPPSLNDAAPPNAKKTDSTLYNIQQSLAQLTRPLDHYIHEQLRQRRQIDPENDEVIVLVETMRTMLADLASTITQSRIDNLHKKMELPGRAPQLIE</sequence>
<name>A0A1R1YJK9_9FUNG</name>
<organism evidence="1 2">
    <name type="scientific">Smittium culicis</name>
    <dbReference type="NCBI Taxonomy" id="133412"/>
    <lineage>
        <taxon>Eukaryota</taxon>
        <taxon>Fungi</taxon>
        <taxon>Fungi incertae sedis</taxon>
        <taxon>Zoopagomycota</taxon>
        <taxon>Kickxellomycotina</taxon>
        <taxon>Harpellomycetes</taxon>
        <taxon>Harpellales</taxon>
        <taxon>Legeriomycetaceae</taxon>
        <taxon>Smittium</taxon>
    </lineage>
</organism>
<protein>
    <submittedName>
        <fullName evidence="1">Uncharacterized protein</fullName>
    </submittedName>
</protein>
<dbReference type="AlphaFoldDB" id="A0A1R1YJK9"/>
<evidence type="ECO:0000313" key="1">
    <source>
        <dbReference type="EMBL" id="OMJ26916.1"/>
    </source>
</evidence>